<proteinExistence type="predicted"/>
<sequence>MTLDDALEQLRAQIEPGRAEGQKAYHKQTREVWGIPNPALNDLTKEWRQSLSVDERVTLADQLWKTDVFEARIAAAKLLTQARIRPDDAAWELIQSWVPDFDSWAIADHVCMAGQKRLVADPSRIDDVEKWTTSDHMWARRAALVITLPWTKQNNPKDEDLAVRDRVLSWADGYASDTDWFIQKAIAWWVRDLSKHDPDRARAFLKPHAKTLQPFALKEARKHLPPPAQLQKEAKDKWRAEKRKLREESWGRKRDDHPQTDEDEPS</sequence>
<evidence type="ECO:0008006" key="4">
    <source>
        <dbReference type="Google" id="ProtNLM"/>
    </source>
</evidence>
<dbReference type="CDD" id="cd06561">
    <property type="entry name" value="AlkD_like"/>
    <property type="match status" value="1"/>
</dbReference>
<name>A0A2R8AJ55_9RHOB</name>
<dbReference type="OrthoDB" id="9775346at2"/>
<evidence type="ECO:0000313" key="3">
    <source>
        <dbReference type="Proteomes" id="UP000244911"/>
    </source>
</evidence>
<gene>
    <name evidence="2" type="ORF">ALP8811_00924</name>
</gene>
<dbReference type="RefSeq" id="WP_108855984.1">
    <property type="nucleotide sequence ID" value="NZ_OMOI01000001.1"/>
</dbReference>
<keyword evidence="3" id="KW-1185">Reference proteome</keyword>
<organism evidence="2 3">
    <name type="scientific">Aliiroseovarius pelagivivens</name>
    <dbReference type="NCBI Taxonomy" id="1639690"/>
    <lineage>
        <taxon>Bacteria</taxon>
        <taxon>Pseudomonadati</taxon>
        <taxon>Pseudomonadota</taxon>
        <taxon>Alphaproteobacteria</taxon>
        <taxon>Rhodobacterales</taxon>
        <taxon>Paracoccaceae</taxon>
        <taxon>Aliiroseovarius</taxon>
    </lineage>
</organism>
<dbReference type="PANTHER" id="PTHR34070">
    <property type="entry name" value="ARMADILLO-TYPE FOLD"/>
    <property type="match status" value="1"/>
</dbReference>
<feature type="region of interest" description="Disordered" evidence="1">
    <location>
        <begin position="217"/>
        <end position="266"/>
    </location>
</feature>
<reference evidence="2 3" key="1">
    <citation type="submission" date="2018-03" db="EMBL/GenBank/DDBJ databases">
        <authorList>
            <person name="Keele B.F."/>
        </authorList>
    </citation>
    <scope>NUCLEOTIDE SEQUENCE [LARGE SCALE GENOMIC DNA]</scope>
    <source>
        <strain evidence="2 3">CECT 8811</strain>
    </source>
</reference>
<dbReference type="InterPro" id="IPR016024">
    <property type="entry name" value="ARM-type_fold"/>
</dbReference>
<dbReference type="Proteomes" id="UP000244911">
    <property type="component" value="Unassembled WGS sequence"/>
</dbReference>
<evidence type="ECO:0000256" key="1">
    <source>
        <dbReference type="SAM" id="MobiDB-lite"/>
    </source>
</evidence>
<dbReference type="AlphaFoldDB" id="A0A2R8AJ55"/>
<dbReference type="SUPFAM" id="SSF48371">
    <property type="entry name" value="ARM repeat"/>
    <property type="match status" value="1"/>
</dbReference>
<dbReference type="EMBL" id="OMOI01000001">
    <property type="protein sequence ID" value="SPF75929.1"/>
    <property type="molecule type" value="Genomic_DNA"/>
</dbReference>
<dbReference type="Gene3D" id="1.25.10.90">
    <property type="match status" value="1"/>
</dbReference>
<dbReference type="Pfam" id="PF08713">
    <property type="entry name" value="DNA_alkylation"/>
    <property type="match status" value="1"/>
</dbReference>
<evidence type="ECO:0000313" key="2">
    <source>
        <dbReference type="EMBL" id="SPF75929.1"/>
    </source>
</evidence>
<dbReference type="PANTHER" id="PTHR34070:SF1">
    <property type="entry name" value="DNA ALKYLATION REPAIR PROTEIN"/>
    <property type="match status" value="1"/>
</dbReference>
<dbReference type="InterPro" id="IPR014825">
    <property type="entry name" value="DNA_alkylation"/>
</dbReference>
<protein>
    <recommendedName>
        <fullName evidence="4">DNA alkylation repair enzyme</fullName>
    </recommendedName>
</protein>
<feature type="compositionally biased region" description="Basic and acidic residues" evidence="1">
    <location>
        <begin position="232"/>
        <end position="260"/>
    </location>
</feature>
<accession>A0A2R8AJ55</accession>